<feature type="non-terminal residue" evidence="1">
    <location>
        <position position="1"/>
    </location>
</feature>
<gene>
    <name evidence="1" type="ORF">S12H4_14096</name>
</gene>
<evidence type="ECO:0000313" key="1">
    <source>
        <dbReference type="EMBL" id="GAI79745.1"/>
    </source>
</evidence>
<proteinExistence type="predicted"/>
<accession>X1SWM6</accession>
<organism evidence="1">
    <name type="scientific">marine sediment metagenome</name>
    <dbReference type="NCBI Taxonomy" id="412755"/>
    <lineage>
        <taxon>unclassified sequences</taxon>
        <taxon>metagenomes</taxon>
        <taxon>ecological metagenomes</taxon>
    </lineage>
</organism>
<dbReference type="AlphaFoldDB" id="X1SWM6"/>
<protein>
    <recommendedName>
        <fullName evidence="2">Galectin</fullName>
    </recommendedName>
</protein>
<dbReference type="EMBL" id="BARW01006714">
    <property type="protein sequence ID" value="GAI79745.1"/>
    <property type="molecule type" value="Genomic_DNA"/>
</dbReference>
<name>X1SWM6_9ZZZZ</name>
<comment type="caution">
    <text evidence="1">The sequence shown here is derived from an EMBL/GenBank/DDBJ whole genome shotgun (WGS) entry which is preliminary data.</text>
</comment>
<reference evidence="1" key="1">
    <citation type="journal article" date="2014" name="Front. Microbiol.">
        <title>High frequency of phylogenetically diverse reductive dehalogenase-homologous genes in deep subseafloor sedimentary metagenomes.</title>
        <authorList>
            <person name="Kawai M."/>
            <person name="Futagami T."/>
            <person name="Toyoda A."/>
            <person name="Takaki Y."/>
            <person name="Nishi S."/>
            <person name="Hori S."/>
            <person name="Arai W."/>
            <person name="Tsubouchi T."/>
            <person name="Morono Y."/>
            <person name="Uchiyama I."/>
            <person name="Ito T."/>
            <person name="Fujiyama A."/>
            <person name="Inagaki F."/>
            <person name="Takami H."/>
        </authorList>
    </citation>
    <scope>NUCLEOTIDE SEQUENCE</scope>
    <source>
        <strain evidence="1">Expedition CK06-06</strain>
    </source>
</reference>
<evidence type="ECO:0008006" key="2">
    <source>
        <dbReference type="Google" id="ProtNLM"/>
    </source>
</evidence>
<sequence>HEQGVGTGHTAEISSEEAKNGAFSGKITTGDDIDDTGQLIIFKPFPILSKIGVEISFTVNHNLTYEAFELVIYDGENLHRAMIRYRYTEQDFYYQNSGGGWTELATSIALPFITYLFHTIKIVLDPLNDKYVRVLFDNESYDMSTISCRATGSDILPRLTLQVLTRTKVASNQSIYIDDVIITQNEP</sequence>